<proteinExistence type="predicted"/>
<evidence type="ECO:0000256" key="4">
    <source>
        <dbReference type="ARBA" id="ARBA00022833"/>
    </source>
</evidence>
<evidence type="ECO:0000313" key="11">
    <source>
        <dbReference type="EMBL" id="CZT18982.1"/>
    </source>
</evidence>
<dbReference type="OrthoDB" id="8117402at2759"/>
<dbReference type="PROSITE" id="PS00028">
    <property type="entry name" value="ZINC_FINGER_C2H2_1"/>
    <property type="match status" value="1"/>
</dbReference>
<reference evidence="11 12" key="1">
    <citation type="submission" date="2016-03" db="EMBL/GenBank/DDBJ databases">
        <authorList>
            <person name="Ploux O."/>
        </authorList>
    </citation>
    <scope>NUCLEOTIDE SEQUENCE [LARGE SCALE GENOMIC DNA]</scope>
    <source>
        <strain evidence="11 12">URUG2</strain>
    </source>
</reference>
<evidence type="ECO:0000256" key="6">
    <source>
        <dbReference type="ARBA" id="ARBA00023163"/>
    </source>
</evidence>
<evidence type="ECO:0000256" key="7">
    <source>
        <dbReference type="ARBA" id="ARBA00023242"/>
    </source>
</evidence>
<keyword evidence="4" id="KW-0862">Zinc</keyword>
<dbReference type="GeneID" id="35599996"/>
<evidence type="ECO:0000256" key="3">
    <source>
        <dbReference type="ARBA" id="ARBA00022771"/>
    </source>
</evidence>
<keyword evidence="7" id="KW-0539">Nucleus</keyword>
<keyword evidence="5" id="KW-0805">Transcription regulation</keyword>
<protein>
    <recommendedName>
        <fullName evidence="10">C2H2-type domain-containing protein</fullName>
    </recommendedName>
</protein>
<evidence type="ECO:0000256" key="8">
    <source>
        <dbReference type="PROSITE-ProRule" id="PRU00042"/>
    </source>
</evidence>
<dbReference type="InterPro" id="IPR051061">
    <property type="entry name" value="Zinc_finger_trans_reg"/>
</dbReference>
<dbReference type="GO" id="GO:0008270">
    <property type="term" value="F:zinc ion binding"/>
    <property type="evidence" value="ECO:0007669"/>
    <property type="project" value="UniProtKB-KW"/>
</dbReference>
<evidence type="ECO:0000256" key="9">
    <source>
        <dbReference type="SAM" id="MobiDB-lite"/>
    </source>
</evidence>
<evidence type="ECO:0000313" key="12">
    <source>
        <dbReference type="Proteomes" id="UP000225277"/>
    </source>
</evidence>
<keyword evidence="12" id="KW-1185">Reference proteome</keyword>
<dbReference type="GO" id="GO:0005634">
    <property type="term" value="C:nucleus"/>
    <property type="evidence" value="ECO:0007669"/>
    <property type="project" value="UniProtKB-SubCell"/>
</dbReference>
<gene>
    <name evidence="11" type="ORF">RCC_04827</name>
</gene>
<dbReference type="InterPro" id="IPR013087">
    <property type="entry name" value="Znf_C2H2_type"/>
</dbReference>
<dbReference type="PANTHER" id="PTHR46179:SF13">
    <property type="entry name" value="C2H2-TYPE DOMAIN-CONTAINING PROTEIN"/>
    <property type="match status" value="1"/>
</dbReference>
<sequence>MANTVRAEASGSTLSTNTTLISSRAPRVPYQQKSFSCNVEGCQHFFDTLEEMKQHKKYDPEHFYCKKCDFDAEDWDDLTRHKVENMVPYIEGAKGRVKPLDDDLKHITCEFCGEDFKSFGGRKRHRQMAHPADQDITCPGCEGKFIRASHLIQHFEKGRCHVYSARVFHDHLQHKHIVDQIMAAPDRAFHPPRLLSGKYGVSIPENITDGGETLDQDFGGVSLMDQQDEAQMGGYKPMEAEKDLIDLHTQSNLEAWPSLSGQEPAQLSESLRKGSLAVPFRSTATSTKRSDGIAQGGGRKVYTESYPGLASSSAVSTSGDDARSESTITTPSVVGGGGAWSTGQTPFALFPNAKGTAKARPKAGDWDAILAQHAEEAKADTGADMLKIAWWDPTSEDYDIARFRHPVYEAYFCPFPSCEDAVFGNSFDSQSDIENHIKYCHTRTKFRCEGCFRHFKSAAPLVAHVESTRKCGIRGSEKFGKFFESITAGFLKSKYVGEPKIYRLETALAKQGQPTGGIMSTAFKAKQPNIW</sequence>
<dbReference type="Gene3D" id="3.30.160.60">
    <property type="entry name" value="Classic Zinc Finger"/>
    <property type="match status" value="1"/>
</dbReference>
<evidence type="ECO:0000256" key="5">
    <source>
        <dbReference type="ARBA" id="ARBA00023015"/>
    </source>
</evidence>
<evidence type="ECO:0000256" key="2">
    <source>
        <dbReference type="ARBA" id="ARBA00022723"/>
    </source>
</evidence>
<evidence type="ECO:0000256" key="1">
    <source>
        <dbReference type="ARBA" id="ARBA00004123"/>
    </source>
</evidence>
<keyword evidence="6" id="KW-0804">Transcription</keyword>
<feature type="region of interest" description="Disordered" evidence="9">
    <location>
        <begin position="309"/>
        <end position="337"/>
    </location>
</feature>
<name>A0A2D3UQ98_9PEZI</name>
<dbReference type="Proteomes" id="UP000225277">
    <property type="component" value="Unassembled WGS sequence"/>
</dbReference>
<dbReference type="InterPro" id="IPR036236">
    <property type="entry name" value="Znf_C2H2_sf"/>
</dbReference>
<feature type="region of interest" description="Disordered" evidence="9">
    <location>
        <begin position="281"/>
        <end position="300"/>
    </location>
</feature>
<evidence type="ECO:0000259" key="10">
    <source>
        <dbReference type="PROSITE" id="PS50157"/>
    </source>
</evidence>
<dbReference type="EMBL" id="FJUY01000006">
    <property type="protein sequence ID" value="CZT18982.1"/>
    <property type="molecule type" value="Genomic_DNA"/>
</dbReference>
<accession>A0A2D3UQ98</accession>
<dbReference type="AlphaFoldDB" id="A0A2D3UQ98"/>
<dbReference type="PROSITE" id="PS50157">
    <property type="entry name" value="ZINC_FINGER_C2H2_2"/>
    <property type="match status" value="1"/>
</dbReference>
<feature type="compositionally biased region" description="Polar residues" evidence="9">
    <location>
        <begin position="310"/>
        <end position="332"/>
    </location>
</feature>
<feature type="domain" description="C2H2-type" evidence="10">
    <location>
        <begin position="107"/>
        <end position="135"/>
    </location>
</feature>
<dbReference type="PANTHER" id="PTHR46179">
    <property type="entry name" value="ZINC FINGER PROTEIN"/>
    <property type="match status" value="1"/>
</dbReference>
<dbReference type="RefSeq" id="XP_023625872.1">
    <property type="nucleotide sequence ID" value="XM_023770104.1"/>
</dbReference>
<dbReference type="SUPFAM" id="SSF57667">
    <property type="entry name" value="beta-beta-alpha zinc fingers"/>
    <property type="match status" value="1"/>
</dbReference>
<keyword evidence="3 8" id="KW-0863">Zinc-finger</keyword>
<dbReference type="GO" id="GO:0006357">
    <property type="term" value="P:regulation of transcription by RNA polymerase II"/>
    <property type="evidence" value="ECO:0007669"/>
    <property type="project" value="TreeGrafter"/>
</dbReference>
<keyword evidence="2" id="KW-0479">Metal-binding</keyword>
<comment type="subcellular location">
    <subcellularLocation>
        <location evidence="1">Nucleus</location>
    </subcellularLocation>
</comment>
<dbReference type="SMART" id="SM00355">
    <property type="entry name" value="ZnF_C2H2"/>
    <property type="match status" value="6"/>
</dbReference>
<organism evidence="11 12">
    <name type="scientific">Ramularia collo-cygni</name>
    <dbReference type="NCBI Taxonomy" id="112498"/>
    <lineage>
        <taxon>Eukaryota</taxon>
        <taxon>Fungi</taxon>
        <taxon>Dikarya</taxon>
        <taxon>Ascomycota</taxon>
        <taxon>Pezizomycotina</taxon>
        <taxon>Dothideomycetes</taxon>
        <taxon>Dothideomycetidae</taxon>
        <taxon>Mycosphaerellales</taxon>
        <taxon>Mycosphaerellaceae</taxon>
        <taxon>Ramularia</taxon>
    </lineage>
</organism>